<dbReference type="EMBL" id="LR134204">
    <property type="protein sequence ID" value="VEB84866.1"/>
    <property type="molecule type" value="Genomic_DNA"/>
</dbReference>
<organism evidence="1 2">
    <name type="scientific">Citrobacter koseri</name>
    <name type="common">Citrobacter diversus</name>
    <dbReference type="NCBI Taxonomy" id="545"/>
    <lineage>
        <taxon>Bacteria</taxon>
        <taxon>Pseudomonadati</taxon>
        <taxon>Pseudomonadota</taxon>
        <taxon>Gammaproteobacteria</taxon>
        <taxon>Enterobacterales</taxon>
        <taxon>Enterobacteriaceae</taxon>
        <taxon>Citrobacter</taxon>
    </lineage>
</organism>
<protein>
    <submittedName>
        <fullName evidence="1">Uncharacterized protein</fullName>
    </submittedName>
</protein>
<dbReference type="Proteomes" id="UP000270272">
    <property type="component" value="Chromosome"/>
</dbReference>
<dbReference type="AlphaFoldDB" id="A0A447UGK3"/>
<sequence length="37" mass="4080">MRTGFFILCGAQRAATLSTDLLFVASKPLEKHGNEKK</sequence>
<gene>
    <name evidence="1" type="ORF">NCTC11075_00576</name>
</gene>
<evidence type="ECO:0000313" key="1">
    <source>
        <dbReference type="EMBL" id="VEB84866.1"/>
    </source>
</evidence>
<accession>A0A447UGK3</accession>
<evidence type="ECO:0000313" key="2">
    <source>
        <dbReference type="Proteomes" id="UP000270272"/>
    </source>
</evidence>
<reference evidence="1 2" key="1">
    <citation type="submission" date="2018-12" db="EMBL/GenBank/DDBJ databases">
        <authorList>
            <consortium name="Pathogen Informatics"/>
        </authorList>
    </citation>
    <scope>NUCLEOTIDE SEQUENCE [LARGE SCALE GENOMIC DNA]</scope>
    <source>
        <strain evidence="1 2">NCTC11075</strain>
    </source>
</reference>
<proteinExistence type="predicted"/>
<name>A0A447UGK3_CITKO</name>